<evidence type="ECO:0000313" key="3">
    <source>
        <dbReference type="Proteomes" id="UP000657075"/>
    </source>
</evidence>
<dbReference type="Proteomes" id="UP000657075">
    <property type="component" value="Unassembled WGS sequence"/>
</dbReference>
<evidence type="ECO:0000256" key="1">
    <source>
        <dbReference type="SAM" id="Phobius"/>
    </source>
</evidence>
<feature type="transmembrane region" description="Helical" evidence="1">
    <location>
        <begin position="146"/>
        <end position="164"/>
    </location>
</feature>
<evidence type="ECO:0000313" key="2">
    <source>
        <dbReference type="EMBL" id="GGI72309.1"/>
    </source>
</evidence>
<keyword evidence="1" id="KW-0472">Membrane</keyword>
<feature type="transmembrane region" description="Helical" evidence="1">
    <location>
        <begin position="170"/>
        <end position="192"/>
    </location>
</feature>
<feature type="transmembrane region" description="Helical" evidence="1">
    <location>
        <begin position="114"/>
        <end position="134"/>
    </location>
</feature>
<reference evidence="2" key="2">
    <citation type="submission" date="2020-09" db="EMBL/GenBank/DDBJ databases">
        <authorList>
            <person name="Sun Q."/>
            <person name="Ohkuma M."/>
        </authorList>
    </citation>
    <scope>NUCLEOTIDE SEQUENCE</scope>
    <source>
        <strain evidence="2">JCM 11219</strain>
    </source>
</reference>
<reference evidence="2" key="1">
    <citation type="journal article" date="2014" name="Int. J. Syst. Evol. Microbiol.">
        <title>Complete genome sequence of Corynebacterium casei LMG S-19264T (=DSM 44701T), isolated from a smear-ripened cheese.</title>
        <authorList>
            <consortium name="US DOE Joint Genome Institute (JGI-PGF)"/>
            <person name="Walter F."/>
            <person name="Albersmeier A."/>
            <person name="Kalinowski J."/>
            <person name="Ruckert C."/>
        </authorList>
    </citation>
    <scope>NUCLEOTIDE SEQUENCE</scope>
    <source>
        <strain evidence="2">JCM 11219</strain>
    </source>
</reference>
<accession>A0A830E5H1</accession>
<organism evidence="2 3">
    <name type="scientific">Vulcanisaeta souniana JCM 11219</name>
    <dbReference type="NCBI Taxonomy" id="1293586"/>
    <lineage>
        <taxon>Archaea</taxon>
        <taxon>Thermoproteota</taxon>
        <taxon>Thermoprotei</taxon>
        <taxon>Thermoproteales</taxon>
        <taxon>Thermoproteaceae</taxon>
        <taxon>Vulcanisaeta</taxon>
    </lineage>
</organism>
<proteinExistence type="predicted"/>
<name>A0A830E5H1_9CREN</name>
<dbReference type="AlphaFoldDB" id="A0A830E5H1"/>
<sequence>MLGVSRFIIEYASAFRVSASYRSSYVRERLNYLVPLYLIGAVAVFLTLVSWTGPWYRVYVSYVVALGLTVGGRVFLSRASRGFVRVLDVYDLDLDLPMVSMAVSLIPVNAVFNVVIINLISSFTLFLETVVMYVRASRKLFDVGRINALIYSLPLLVIALYALYESVASLVVFMIALFILALFIINLMYLILRGT</sequence>
<feature type="transmembrane region" description="Helical" evidence="1">
    <location>
        <begin position="32"/>
        <end position="53"/>
    </location>
</feature>
<gene>
    <name evidence="2" type="ORF">GCM10007112_06350</name>
</gene>
<keyword evidence="1" id="KW-1133">Transmembrane helix</keyword>
<dbReference type="EMBL" id="BMNM01000002">
    <property type="protein sequence ID" value="GGI72309.1"/>
    <property type="molecule type" value="Genomic_DNA"/>
</dbReference>
<keyword evidence="1" id="KW-0812">Transmembrane</keyword>
<comment type="caution">
    <text evidence="2">The sequence shown here is derived from an EMBL/GenBank/DDBJ whole genome shotgun (WGS) entry which is preliminary data.</text>
</comment>
<protein>
    <submittedName>
        <fullName evidence="2">Uncharacterized protein</fullName>
    </submittedName>
</protein>